<organism evidence="1 2">
    <name type="scientific">Candidatus Thermodesulfobacterium syntrophicum</name>
    <dbReference type="NCBI Taxonomy" id="3060442"/>
    <lineage>
        <taxon>Bacteria</taxon>
        <taxon>Pseudomonadati</taxon>
        <taxon>Thermodesulfobacteriota</taxon>
        <taxon>Thermodesulfobacteria</taxon>
        <taxon>Thermodesulfobacteriales</taxon>
        <taxon>Thermodesulfobacteriaceae</taxon>
        <taxon>Thermodesulfobacterium</taxon>
    </lineage>
</organism>
<dbReference type="EMBL" id="JAPHEG010000004">
    <property type="protein sequence ID" value="MDF2953784.1"/>
    <property type="molecule type" value="Genomic_DNA"/>
</dbReference>
<evidence type="ECO:0000313" key="2">
    <source>
        <dbReference type="Proteomes" id="UP001144110"/>
    </source>
</evidence>
<proteinExistence type="predicted"/>
<accession>A0AAE3TEA5</accession>
<dbReference type="Proteomes" id="UP001144110">
    <property type="component" value="Unassembled WGS sequence"/>
</dbReference>
<evidence type="ECO:0000313" key="1">
    <source>
        <dbReference type="EMBL" id="MDF2953784.1"/>
    </source>
</evidence>
<reference evidence="1" key="1">
    <citation type="submission" date="2022-11" db="EMBL/GenBank/DDBJ databases">
        <title>Candidatus Alkanophaga archaea from heated hydrothermal vent sediment oxidize petroleum alkanes.</title>
        <authorList>
            <person name="Zehnle H."/>
            <person name="Laso-Perez R."/>
            <person name="Lipp J."/>
            <person name="Teske A."/>
            <person name="Wegener G."/>
        </authorList>
    </citation>
    <scope>NUCLEOTIDE SEQUENCE</scope>
    <source>
        <strain evidence="1">MCA70</strain>
    </source>
</reference>
<name>A0AAE3TEA5_9BACT</name>
<gene>
    <name evidence="1" type="ORF">OD816_001029</name>
</gene>
<dbReference type="AlphaFoldDB" id="A0AAE3TEA5"/>
<comment type="caution">
    <text evidence="1">The sequence shown here is derived from an EMBL/GenBank/DDBJ whole genome shotgun (WGS) entry which is preliminary data.</text>
</comment>
<protein>
    <submittedName>
        <fullName evidence="1">Uncharacterized protein</fullName>
    </submittedName>
</protein>
<sequence>MEFFLAFSKGAYGAGKSKVDFYGYIKGDLVWQDSASVGTTYLLWALSKE</sequence>